<accession>A0A366IF79</accession>
<dbReference type="NCBIfam" id="TIGR03723">
    <property type="entry name" value="T6A_TsaD_YgjD"/>
    <property type="match status" value="1"/>
</dbReference>
<dbReference type="GO" id="GO:0002949">
    <property type="term" value="P:tRNA threonylcarbamoyladenosine modification"/>
    <property type="evidence" value="ECO:0007669"/>
    <property type="project" value="UniProtKB-UniRule"/>
</dbReference>
<evidence type="ECO:0000256" key="5">
    <source>
        <dbReference type="ARBA" id="ARBA00023004"/>
    </source>
</evidence>
<dbReference type="NCBIfam" id="TIGR00329">
    <property type="entry name" value="gcp_kae1"/>
    <property type="match status" value="1"/>
</dbReference>
<dbReference type="PANTHER" id="PTHR11735">
    <property type="entry name" value="TRNA N6-ADENOSINE THREONYLCARBAMOYLTRANSFERASE"/>
    <property type="match status" value="1"/>
</dbReference>
<gene>
    <name evidence="8" type="primary">tsaD</name>
    <name evidence="10" type="ORF">DES36_10183</name>
</gene>
<keyword evidence="3 8" id="KW-0819">tRNA processing</keyword>
<dbReference type="GO" id="GO:0005506">
    <property type="term" value="F:iron ion binding"/>
    <property type="evidence" value="ECO:0007669"/>
    <property type="project" value="UniProtKB-UniRule"/>
</dbReference>
<dbReference type="GO" id="GO:0061711">
    <property type="term" value="F:tRNA N(6)-L-threonylcarbamoyladenine synthase activity"/>
    <property type="evidence" value="ECO:0007669"/>
    <property type="project" value="UniProtKB-EC"/>
</dbReference>
<keyword evidence="4 8" id="KW-0479">Metal-binding</keyword>
<keyword evidence="11" id="KW-1185">Reference proteome</keyword>
<proteinExistence type="inferred from homology"/>
<dbReference type="CDD" id="cd24133">
    <property type="entry name" value="ASKHA_NBD_TsaD_bac"/>
    <property type="match status" value="1"/>
</dbReference>
<dbReference type="PROSITE" id="PS01016">
    <property type="entry name" value="GLYCOPROTEASE"/>
    <property type="match status" value="1"/>
</dbReference>
<reference evidence="10 11" key="1">
    <citation type="submission" date="2018-06" db="EMBL/GenBank/DDBJ databases">
        <title>Genomic Encyclopedia of Type Strains, Phase IV (KMG-IV): sequencing the most valuable type-strain genomes for metagenomic binning, comparative biology and taxonomic classification.</title>
        <authorList>
            <person name="Goeker M."/>
        </authorList>
    </citation>
    <scope>NUCLEOTIDE SEQUENCE [LARGE SCALE GENOMIC DNA]</scope>
    <source>
        <strain evidence="10 11">DSM 22112</strain>
    </source>
</reference>
<dbReference type="PANTHER" id="PTHR11735:SF6">
    <property type="entry name" value="TRNA N6-ADENOSINE THREONYLCARBAMOYLTRANSFERASE, MITOCHONDRIAL"/>
    <property type="match status" value="1"/>
</dbReference>
<feature type="binding site" evidence="8">
    <location>
        <position position="232"/>
    </location>
    <ligand>
        <name>substrate</name>
    </ligand>
</feature>
<dbReference type="EC" id="2.3.1.234" evidence="8"/>
<keyword evidence="1 8" id="KW-0963">Cytoplasm</keyword>
<evidence type="ECO:0000256" key="1">
    <source>
        <dbReference type="ARBA" id="ARBA00022490"/>
    </source>
</evidence>
<dbReference type="Proteomes" id="UP000253490">
    <property type="component" value="Unassembled WGS sequence"/>
</dbReference>
<sequence length="294" mass="31730">MPEIASRNHIKKIDLIVEKALRESHISLEDVDGVAVTYGPGLIGSLLVGLSYAKAVAFSLNKPFIGINHMEGHISANYIDNEKVKPPFITLVASGGHTNIVIVRDYGVYEVLGQTRDDAAGEAFDKISRSLGLGYPGGPAIDKASKLGNPEAVNFPRAYLEEDSYDFSFSGLKSSVLNYLNSCKMKDIEVNINDVAASFQKSVIDVLADKTMKAALENNMSIICLSGGVARNSLLRNTLEKMVLDKGLSIHFPEPDLCSDNAAMIASAGYYKYIKGEFSAFDINAVANLSLKDG</sequence>
<protein>
    <recommendedName>
        <fullName evidence="8">tRNA N6-adenosine threonylcarbamoyltransferase</fullName>
        <ecNumber evidence="8">2.3.1.234</ecNumber>
    </recommendedName>
    <alternativeName>
        <fullName evidence="8">N6-L-threonylcarbamoyladenine synthase</fullName>
        <shortName evidence="8">t(6)A synthase</shortName>
    </alternativeName>
    <alternativeName>
        <fullName evidence="8">t(6)A37 threonylcarbamoyladenosine biosynthesis protein TsaD</fullName>
    </alternativeName>
    <alternativeName>
        <fullName evidence="8">tRNA threonylcarbamoyladenosine biosynthesis protein TsaD</fullName>
    </alternativeName>
</protein>
<evidence type="ECO:0000256" key="7">
    <source>
        <dbReference type="ARBA" id="ARBA00048117"/>
    </source>
</evidence>
<dbReference type="PRINTS" id="PR00789">
    <property type="entry name" value="OSIALOPTASE"/>
</dbReference>
<keyword evidence="2 8" id="KW-0808">Transferase</keyword>
<dbReference type="InterPro" id="IPR017861">
    <property type="entry name" value="KAE1/TsaD"/>
</dbReference>
<comment type="cofactor">
    <cofactor evidence="8">
        <name>Fe(2+)</name>
        <dbReference type="ChEBI" id="CHEBI:29033"/>
    </cofactor>
    <text evidence="8">Binds 1 Fe(2+) ion per subunit.</text>
</comment>
<feature type="domain" description="Gcp-like" evidence="9">
    <location>
        <begin position="1"/>
        <end position="266"/>
    </location>
</feature>
<comment type="function">
    <text evidence="8">Required for the formation of a threonylcarbamoyl group on adenosine at position 37 (t(6)A37) in tRNAs that read codons beginning with adenine. Is involved in the transfer of the threonylcarbamoyl moiety of threonylcarbamoyl-AMP (TC-AMP) to the N6 group of A37, together with TsaE and TsaB. TsaD likely plays a direct catalytic role in this reaction.</text>
</comment>
<dbReference type="InterPro" id="IPR043129">
    <property type="entry name" value="ATPase_NBD"/>
</dbReference>
<evidence type="ECO:0000256" key="6">
    <source>
        <dbReference type="ARBA" id="ARBA00023315"/>
    </source>
</evidence>
<dbReference type="HAMAP" id="MF_01445">
    <property type="entry name" value="TsaD"/>
    <property type="match status" value="1"/>
</dbReference>
<evidence type="ECO:0000259" key="9">
    <source>
        <dbReference type="Pfam" id="PF00814"/>
    </source>
</evidence>
<dbReference type="GO" id="GO:0005737">
    <property type="term" value="C:cytoplasm"/>
    <property type="evidence" value="ECO:0007669"/>
    <property type="project" value="UniProtKB-SubCell"/>
</dbReference>
<name>A0A366IF79_9FIRM</name>
<comment type="subcellular location">
    <subcellularLocation>
        <location evidence="8">Cytoplasm</location>
    </subcellularLocation>
</comment>
<evidence type="ECO:0000256" key="2">
    <source>
        <dbReference type="ARBA" id="ARBA00022679"/>
    </source>
</evidence>
<evidence type="ECO:0000256" key="3">
    <source>
        <dbReference type="ARBA" id="ARBA00022694"/>
    </source>
</evidence>
<comment type="caution">
    <text evidence="10">The sequence shown here is derived from an EMBL/GenBank/DDBJ whole genome shotgun (WGS) entry which is preliminary data.</text>
</comment>
<evidence type="ECO:0000256" key="4">
    <source>
        <dbReference type="ARBA" id="ARBA00022723"/>
    </source>
</evidence>
<dbReference type="InterPro" id="IPR017860">
    <property type="entry name" value="Peptidase_M22_CS"/>
</dbReference>
<evidence type="ECO:0000256" key="8">
    <source>
        <dbReference type="HAMAP-Rule" id="MF_01445"/>
    </source>
</evidence>
<organism evidence="10 11">
    <name type="scientific">Alkalibaculum bacchi</name>
    <dbReference type="NCBI Taxonomy" id="645887"/>
    <lineage>
        <taxon>Bacteria</taxon>
        <taxon>Bacillati</taxon>
        <taxon>Bacillota</taxon>
        <taxon>Clostridia</taxon>
        <taxon>Eubacteriales</taxon>
        <taxon>Eubacteriaceae</taxon>
        <taxon>Alkalibaculum</taxon>
    </lineage>
</organism>
<comment type="similarity">
    <text evidence="8">Belongs to the KAE1 / TsaD family.</text>
</comment>
<keyword evidence="5 8" id="KW-0408">Iron</keyword>
<feature type="binding site" evidence="8">
    <location>
        <position position="142"/>
    </location>
    <ligand>
        <name>substrate</name>
    </ligand>
</feature>
<feature type="binding site" evidence="8">
    <location>
        <position position="69"/>
    </location>
    <ligand>
        <name>Fe cation</name>
        <dbReference type="ChEBI" id="CHEBI:24875"/>
    </ligand>
</feature>
<feature type="binding site" evidence="8">
    <location>
        <begin position="92"/>
        <end position="96"/>
    </location>
    <ligand>
        <name>substrate</name>
    </ligand>
</feature>
<dbReference type="AlphaFoldDB" id="A0A366IF79"/>
<dbReference type="InterPro" id="IPR022450">
    <property type="entry name" value="TsaD"/>
</dbReference>
<comment type="catalytic activity">
    <reaction evidence="7 8">
        <text>L-threonylcarbamoyladenylate + adenosine(37) in tRNA = N(6)-L-threonylcarbamoyladenosine(37) in tRNA + AMP + H(+)</text>
        <dbReference type="Rhea" id="RHEA:37059"/>
        <dbReference type="Rhea" id="RHEA-COMP:10162"/>
        <dbReference type="Rhea" id="RHEA-COMP:10163"/>
        <dbReference type="ChEBI" id="CHEBI:15378"/>
        <dbReference type="ChEBI" id="CHEBI:73682"/>
        <dbReference type="ChEBI" id="CHEBI:74411"/>
        <dbReference type="ChEBI" id="CHEBI:74418"/>
        <dbReference type="ChEBI" id="CHEBI:456215"/>
        <dbReference type="EC" id="2.3.1.234"/>
    </reaction>
</comment>
<feature type="binding site" evidence="8">
    <location>
        <position position="260"/>
    </location>
    <ligand>
        <name>Fe cation</name>
        <dbReference type="ChEBI" id="CHEBI:24875"/>
    </ligand>
</feature>
<evidence type="ECO:0000313" key="10">
    <source>
        <dbReference type="EMBL" id="RBP70032.1"/>
    </source>
</evidence>
<keyword evidence="6 8" id="KW-0012">Acyltransferase</keyword>
<dbReference type="InterPro" id="IPR000905">
    <property type="entry name" value="Gcp-like_dom"/>
</dbReference>
<feature type="binding site" evidence="8">
    <location>
        <position position="125"/>
    </location>
    <ligand>
        <name>substrate</name>
    </ligand>
</feature>
<feature type="binding site" evidence="8">
    <location>
        <position position="73"/>
    </location>
    <ligand>
        <name>Fe cation</name>
        <dbReference type="ChEBI" id="CHEBI:24875"/>
    </ligand>
</feature>
<dbReference type="Pfam" id="PF00814">
    <property type="entry name" value="TsaD"/>
    <property type="match status" value="1"/>
</dbReference>
<feature type="binding site" evidence="8">
    <location>
        <position position="138"/>
    </location>
    <ligand>
        <name>substrate</name>
    </ligand>
</feature>
<dbReference type="Gene3D" id="3.30.420.40">
    <property type="match status" value="2"/>
</dbReference>
<dbReference type="FunFam" id="3.30.420.40:FF:000040">
    <property type="entry name" value="tRNA N6-adenosine threonylcarbamoyltransferase"/>
    <property type="match status" value="1"/>
</dbReference>
<dbReference type="SUPFAM" id="SSF53067">
    <property type="entry name" value="Actin-like ATPase domain"/>
    <property type="match status" value="2"/>
</dbReference>
<evidence type="ECO:0000313" key="11">
    <source>
        <dbReference type="Proteomes" id="UP000253490"/>
    </source>
</evidence>
<dbReference type="EMBL" id="QNRX01000001">
    <property type="protein sequence ID" value="RBP70032.1"/>
    <property type="molecule type" value="Genomic_DNA"/>
</dbReference>